<feature type="transmembrane region" description="Helical" evidence="7">
    <location>
        <begin position="54"/>
        <end position="84"/>
    </location>
</feature>
<evidence type="ECO:0000256" key="4">
    <source>
        <dbReference type="ARBA" id="ARBA00022692"/>
    </source>
</evidence>
<feature type="transmembrane region" description="Helical" evidence="7">
    <location>
        <begin position="12"/>
        <end position="31"/>
    </location>
</feature>
<name>A0ABS1T7P5_9CLOT</name>
<evidence type="ECO:0000256" key="6">
    <source>
        <dbReference type="ARBA" id="ARBA00023136"/>
    </source>
</evidence>
<comment type="caution">
    <text evidence="9">The sequence shown here is derived from an EMBL/GenBank/DDBJ whole genome shotgun (WGS) entry which is preliminary data.</text>
</comment>
<evidence type="ECO:0000313" key="9">
    <source>
        <dbReference type="EMBL" id="MBL4934792.1"/>
    </source>
</evidence>
<dbReference type="Gene3D" id="1.10.3720.10">
    <property type="entry name" value="MetI-like"/>
    <property type="match status" value="1"/>
</dbReference>
<keyword evidence="3" id="KW-1003">Cell membrane</keyword>
<dbReference type="InterPro" id="IPR000515">
    <property type="entry name" value="MetI-like"/>
</dbReference>
<dbReference type="EMBL" id="JAESWC010000002">
    <property type="protein sequence ID" value="MBL4934792.1"/>
    <property type="molecule type" value="Genomic_DNA"/>
</dbReference>
<feature type="domain" description="ABC transmembrane type-1" evidence="8">
    <location>
        <begin position="58"/>
        <end position="242"/>
    </location>
</feature>
<feature type="transmembrane region" description="Helical" evidence="7">
    <location>
        <begin position="221"/>
        <end position="241"/>
    </location>
</feature>
<evidence type="ECO:0000256" key="5">
    <source>
        <dbReference type="ARBA" id="ARBA00022989"/>
    </source>
</evidence>
<dbReference type="PANTHER" id="PTHR30151">
    <property type="entry name" value="ALKANE SULFONATE ABC TRANSPORTER-RELATED, MEMBRANE SUBUNIT"/>
    <property type="match status" value="1"/>
</dbReference>
<keyword evidence="4 7" id="KW-0812">Transmembrane</keyword>
<keyword evidence="6 7" id="KW-0472">Membrane</keyword>
<protein>
    <submittedName>
        <fullName evidence="9">ABC transporter permease</fullName>
    </submittedName>
</protein>
<organism evidence="9 10">
    <name type="scientific">Clostridium rhizosphaerae</name>
    <dbReference type="NCBI Taxonomy" id="2803861"/>
    <lineage>
        <taxon>Bacteria</taxon>
        <taxon>Bacillati</taxon>
        <taxon>Bacillota</taxon>
        <taxon>Clostridia</taxon>
        <taxon>Eubacteriales</taxon>
        <taxon>Clostridiaceae</taxon>
        <taxon>Clostridium</taxon>
    </lineage>
</organism>
<dbReference type="Pfam" id="PF00528">
    <property type="entry name" value="BPD_transp_1"/>
    <property type="match status" value="1"/>
</dbReference>
<evidence type="ECO:0000256" key="2">
    <source>
        <dbReference type="ARBA" id="ARBA00022448"/>
    </source>
</evidence>
<dbReference type="SUPFAM" id="SSF161098">
    <property type="entry name" value="MetI-like"/>
    <property type="match status" value="1"/>
</dbReference>
<feature type="transmembrane region" description="Helical" evidence="7">
    <location>
        <begin position="96"/>
        <end position="118"/>
    </location>
</feature>
<dbReference type="InterPro" id="IPR035906">
    <property type="entry name" value="MetI-like_sf"/>
</dbReference>
<dbReference type="CDD" id="cd06261">
    <property type="entry name" value="TM_PBP2"/>
    <property type="match status" value="1"/>
</dbReference>
<feature type="transmembrane region" description="Helical" evidence="7">
    <location>
        <begin position="124"/>
        <end position="143"/>
    </location>
</feature>
<keyword evidence="5 7" id="KW-1133">Transmembrane helix</keyword>
<gene>
    <name evidence="9" type="ORF">JK636_03350</name>
</gene>
<evidence type="ECO:0000313" key="10">
    <source>
        <dbReference type="Proteomes" id="UP000632377"/>
    </source>
</evidence>
<evidence type="ECO:0000256" key="7">
    <source>
        <dbReference type="RuleBase" id="RU363032"/>
    </source>
</evidence>
<evidence type="ECO:0000259" key="8">
    <source>
        <dbReference type="PROSITE" id="PS50928"/>
    </source>
</evidence>
<comment type="similarity">
    <text evidence="7">Belongs to the binding-protein-dependent transport system permease family.</text>
</comment>
<dbReference type="PANTHER" id="PTHR30151:SF0">
    <property type="entry name" value="ABC TRANSPORTER PERMEASE PROTEIN MJ0413-RELATED"/>
    <property type="match status" value="1"/>
</dbReference>
<accession>A0ABS1T7P5</accession>
<comment type="subcellular location">
    <subcellularLocation>
        <location evidence="1 7">Cell membrane</location>
        <topology evidence="1 7">Multi-pass membrane protein</topology>
    </subcellularLocation>
</comment>
<dbReference type="Proteomes" id="UP000632377">
    <property type="component" value="Unassembled WGS sequence"/>
</dbReference>
<keyword evidence="2 7" id="KW-0813">Transport</keyword>
<keyword evidence="10" id="KW-1185">Reference proteome</keyword>
<feature type="transmembrane region" description="Helical" evidence="7">
    <location>
        <begin position="191"/>
        <end position="209"/>
    </location>
</feature>
<evidence type="ECO:0000256" key="3">
    <source>
        <dbReference type="ARBA" id="ARBA00022475"/>
    </source>
</evidence>
<evidence type="ECO:0000256" key="1">
    <source>
        <dbReference type="ARBA" id="ARBA00004651"/>
    </source>
</evidence>
<dbReference type="PROSITE" id="PS50928">
    <property type="entry name" value="ABC_TM1"/>
    <property type="match status" value="1"/>
</dbReference>
<sequence length="250" mass="28409">MENMKVKRKITLFVQGFITFNILWYLFAVLLNTKVLPKPAAVYLHMSNFYDDKLYIHVLISLYRVAAGLGISLILGITAGILMAYSKTWNKILNPLVYFTYPIPKTAMLPIVMLLFGLGDTSKIIILVLILVFQIIVAVRDSVLNISQETYNHIRSLGASRLQIFRHITIPAILPELLTTLRLSIGTALSILFFSEAYGTQYGIGYYILDAWSSIDYIRMYEGIIILSLLGFILFVLIDLLEETICKWKA</sequence>
<reference evidence="9 10" key="1">
    <citation type="submission" date="2021-01" db="EMBL/GenBank/DDBJ databases">
        <title>Genome public.</title>
        <authorList>
            <person name="Liu C."/>
            <person name="Sun Q."/>
        </authorList>
    </citation>
    <scope>NUCLEOTIDE SEQUENCE [LARGE SCALE GENOMIC DNA]</scope>
    <source>
        <strain evidence="9 10">YIM B02515</strain>
    </source>
</reference>
<proteinExistence type="inferred from homology"/>